<dbReference type="OrthoDB" id="9802500at2"/>
<feature type="transmembrane region" description="Helical" evidence="2">
    <location>
        <begin position="108"/>
        <end position="129"/>
    </location>
</feature>
<dbReference type="Proteomes" id="UP000001880">
    <property type="component" value="Chromosome"/>
</dbReference>
<gene>
    <name evidence="4" type="ordered locus">Hoch_5306</name>
</gene>
<evidence type="ECO:0000256" key="1">
    <source>
        <dbReference type="ARBA" id="ARBA00022801"/>
    </source>
</evidence>
<dbReference type="PROSITE" id="PS51746">
    <property type="entry name" value="PPM_2"/>
    <property type="match status" value="1"/>
</dbReference>
<feature type="transmembrane region" description="Helical" evidence="2">
    <location>
        <begin position="46"/>
        <end position="68"/>
    </location>
</feature>
<feature type="transmembrane region" description="Helical" evidence="2">
    <location>
        <begin position="240"/>
        <end position="258"/>
    </location>
</feature>
<dbReference type="InterPro" id="IPR029016">
    <property type="entry name" value="GAF-like_dom_sf"/>
</dbReference>
<dbReference type="EMBL" id="CP001804">
    <property type="protein sequence ID" value="ACY17791.1"/>
    <property type="molecule type" value="Genomic_DNA"/>
</dbReference>
<evidence type="ECO:0000313" key="5">
    <source>
        <dbReference type="Proteomes" id="UP000001880"/>
    </source>
</evidence>
<sequence>MAALFHLSSYAPSLLSLPFALSALGLLAILLYALFMHGAVLLRMSFLIACSGGFLLLLGFALVGSVRFEEQALAILRLSQGLLPIACASTFTYEAVRSQRLPRYRIPVILGYLGAVVLAVLVPLTPWFIEDVWRTPWGLFYFRAGPLYPLFLLFNVLWNLFSLVLAWRHRRRAPAEQRKQSQYALLAYLVFHGIALDVPLAYGYGFYPLSWVFLLVGSVLALRSLLQDALVVASLGERRVPLGLAYVAGAGAGVWLIVREGGDLPLIVLTPTLLAWYVLLRLAIVFLGVVRRPAPALSNSLLDRLSEQYTARLQNERTESEIAGLISETLMLGLGCQTVQLLQPARRDWSWHQLDGTPLSEAATPDPLLLSWFSSNPQPIVYEELQARRLGEQREAVERLCQANGADILLPLVSRDDIVGMVVLAGFRRTAVLLPDEYRFLEYVQEQAAVALDYAHMYREANARVEVFRQMELAAAVQSAFVPRSERSSYGSVELSGMWAPASRCGGDWWWAHELGDGRVLVLIGDVTGHGLPAAMITAAAKGCYDVAQKVIGSKLDVVVLLELLDHTVRAIGGSDFHMTCFASMLDPSERTVTYANAGHLVPYVCRRRAGGKVELSVLSSRGTPLGADSAPHYHVHTRELEPGDVLVWYTDGIVETVDRQGQQFGERRMQRLLRKLDLRQTDIRGIRDHIVRAAVAFQGGMHAEDDITLVVARV</sequence>
<dbReference type="InterPro" id="IPR001932">
    <property type="entry name" value="PPM-type_phosphatase-like_dom"/>
</dbReference>
<feature type="transmembrane region" description="Helical" evidence="2">
    <location>
        <begin position="183"/>
        <end position="205"/>
    </location>
</feature>
<proteinExistence type="predicted"/>
<dbReference type="GO" id="GO:0016791">
    <property type="term" value="F:phosphatase activity"/>
    <property type="evidence" value="ECO:0007669"/>
    <property type="project" value="TreeGrafter"/>
</dbReference>
<dbReference type="RefSeq" id="WP_012830383.1">
    <property type="nucleotide sequence ID" value="NC_013440.1"/>
</dbReference>
<dbReference type="KEGG" id="hoh:Hoch_5306"/>
<evidence type="ECO:0000313" key="4">
    <source>
        <dbReference type="EMBL" id="ACY17791.1"/>
    </source>
</evidence>
<keyword evidence="1" id="KW-0378">Hydrolase</keyword>
<feature type="transmembrane region" description="Helical" evidence="2">
    <location>
        <begin position="149"/>
        <end position="167"/>
    </location>
</feature>
<dbReference type="eggNOG" id="COG2208">
    <property type="taxonomic scope" value="Bacteria"/>
</dbReference>
<name>D0LXN6_HALO1</name>
<feature type="domain" description="PPM-type phosphatase" evidence="3">
    <location>
        <begin position="489"/>
        <end position="715"/>
    </location>
</feature>
<keyword evidence="2" id="KW-1133">Transmembrane helix</keyword>
<feature type="transmembrane region" description="Helical" evidence="2">
    <location>
        <begin position="14"/>
        <end position="34"/>
    </location>
</feature>
<dbReference type="SUPFAM" id="SSF81606">
    <property type="entry name" value="PP2C-like"/>
    <property type="match status" value="1"/>
</dbReference>
<dbReference type="Pfam" id="PF07228">
    <property type="entry name" value="SpoIIE"/>
    <property type="match status" value="1"/>
</dbReference>
<evidence type="ECO:0000256" key="2">
    <source>
        <dbReference type="SAM" id="Phobius"/>
    </source>
</evidence>
<keyword evidence="5" id="KW-1185">Reference proteome</keyword>
<organism evidence="4 5">
    <name type="scientific">Haliangium ochraceum (strain DSM 14365 / JCM 11303 / SMP-2)</name>
    <dbReference type="NCBI Taxonomy" id="502025"/>
    <lineage>
        <taxon>Bacteria</taxon>
        <taxon>Pseudomonadati</taxon>
        <taxon>Myxococcota</taxon>
        <taxon>Polyangia</taxon>
        <taxon>Haliangiales</taxon>
        <taxon>Kofleriaceae</taxon>
        <taxon>Haliangium</taxon>
    </lineage>
</organism>
<keyword evidence="2" id="KW-0472">Membrane</keyword>
<feature type="transmembrane region" description="Helical" evidence="2">
    <location>
        <begin position="264"/>
        <end position="290"/>
    </location>
</feature>
<feature type="transmembrane region" description="Helical" evidence="2">
    <location>
        <begin position="74"/>
        <end position="96"/>
    </location>
</feature>
<dbReference type="PANTHER" id="PTHR43156">
    <property type="entry name" value="STAGE II SPORULATION PROTEIN E-RELATED"/>
    <property type="match status" value="1"/>
</dbReference>
<dbReference type="Gene3D" id="3.60.40.10">
    <property type="entry name" value="PPM-type phosphatase domain"/>
    <property type="match status" value="1"/>
</dbReference>
<dbReference type="Gene3D" id="3.30.450.40">
    <property type="match status" value="1"/>
</dbReference>
<dbReference type="AlphaFoldDB" id="D0LXN6"/>
<keyword evidence="2" id="KW-0812">Transmembrane</keyword>
<dbReference type="InterPro" id="IPR052016">
    <property type="entry name" value="Bact_Sigma-Reg"/>
</dbReference>
<dbReference type="SMART" id="SM00331">
    <property type="entry name" value="PP2C_SIG"/>
    <property type="match status" value="1"/>
</dbReference>
<dbReference type="InterPro" id="IPR036457">
    <property type="entry name" value="PPM-type-like_dom_sf"/>
</dbReference>
<reference evidence="4 5" key="1">
    <citation type="journal article" date="2010" name="Stand. Genomic Sci.">
        <title>Complete genome sequence of Haliangium ochraceum type strain (SMP-2).</title>
        <authorList>
            <consortium name="US DOE Joint Genome Institute (JGI-PGF)"/>
            <person name="Ivanova N."/>
            <person name="Daum C."/>
            <person name="Lang E."/>
            <person name="Abt B."/>
            <person name="Kopitz M."/>
            <person name="Saunders E."/>
            <person name="Lapidus A."/>
            <person name="Lucas S."/>
            <person name="Glavina Del Rio T."/>
            <person name="Nolan M."/>
            <person name="Tice H."/>
            <person name="Copeland A."/>
            <person name="Cheng J.F."/>
            <person name="Chen F."/>
            <person name="Bruce D."/>
            <person name="Goodwin L."/>
            <person name="Pitluck S."/>
            <person name="Mavromatis K."/>
            <person name="Pati A."/>
            <person name="Mikhailova N."/>
            <person name="Chen A."/>
            <person name="Palaniappan K."/>
            <person name="Land M."/>
            <person name="Hauser L."/>
            <person name="Chang Y.J."/>
            <person name="Jeffries C.D."/>
            <person name="Detter J.C."/>
            <person name="Brettin T."/>
            <person name="Rohde M."/>
            <person name="Goker M."/>
            <person name="Bristow J."/>
            <person name="Markowitz V."/>
            <person name="Eisen J.A."/>
            <person name="Hugenholtz P."/>
            <person name="Kyrpides N.C."/>
            <person name="Klenk H.P."/>
        </authorList>
    </citation>
    <scope>NUCLEOTIDE SEQUENCE [LARGE SCALE GENOMIC DNA]</scope>
    <source>
        <strain evidence="5">DSM 14365 / CIP 107738 / JCM 11303 / AJ 13395 / SMP-2</strain>
    </source>
</reference>
<protein>
    <submittedName>
        <fullName evidence="4">Protein serine/threonine phosphatase</fullName>
    </submittedName>
</protein>
<evidence type="ECO:0000259" key="3">
    <source>
        <dbReference type="PROSITE" id="PS51746"/>
    </source>
</evidence>
<dbReference type="PANTHER" id="PTHR43156:SF9">
    <property type="entry name" value="HAMP DOMAIN-CONTAINING PROTEIN"/>
    <property type="match status" value="1"/>
</dbReference>
<dbReference type="SUPFAM" id="SSF55781">
    <property type="entry name" value="GAF domain-like"/>
    <property type="match status" value="1"/>
</dbReference>
<dbReference type="HOGENOM" id="CLU_386243_0_0_7"/>
<feature type="transmembrane region" description="Helical" evidence="2">
    <location>
        <begin position="211"/>
        <end position="233"/>
    </location>
</feature>
<accession>D0LXN6</accession>
<dbReference type="STRING" id="502025.Hoch_5306"/>